<dbReference type="PANTHER" id="PTHR41307">
    <property type="entry name" value="MEMBRANE PROTEIN-RELATED"/>
    <property type="match status" value="1"/>
</dbReference>
<dbReference type="AlphaFoldDB" id="A0A6N8TZT7"/>
<gene>
    <name evidence="2" type="ORF">GQ671_09555</name>
</gene>
<dbReference type="PANTHER" id="PTHR41307:SF1">
    <property type="entry name" value="MEMBRANE PROTEIN"/>
    <property type="match status" value="1"/>
</dbReference>
<evidence type="ECO:0008006" key="4">
    <source>
        <dbReference type="Google" id="ProtNLM"/>
    </source>
</evidence>
<reference evidence="2 3" key="1">
    <citation type="submission" date="2019-12" db="EMBL/GenBank/DDBJ databases">
        <title>Salinicoccus cyprini sp. nov., isolated from gastro-intestinal tract of mirror carp, Cyprinus carpio var. specularis, collected from Gobind Sagar Reservoir, Himachal Pradesh, India.</title>
        <authorList>
            <person name="Talwar C."/>
            <person name="Singh A.K."/>
            <person name="Lal R."/>
            <person name="Negi R.K."/>
        </authorList>
    </citation>
    <scope>NUCLEOTIDE SEQUENCE [LARGE SCALE GENOMIC DNA]</scope>
    <source>
        <strain evidence="2 3">J-82</strain>
    </source>
</reference>
<keyword evidence="1" id="KW-0812">Transmembrane</keyword>
<feature type="transmembrane region" description="Helical" evidence="1">
    <location>
        <begin position="170"/>
        <end position="188"/>
    </location>
</feature>
<evidence type="ECO:0000313" key="2">
    <source>
        <dbReference type="EMBL" id="MXQ51518.1"/>
    </source>
</evidence>
<sequence>MLSKKSEKFLLSLRIELMARGKSDTEVEELEEELRDHLTEAEARGKSVDSVTGGSVKSYIRSISEELSLEPGIKKKGVQLIFYIFGLFTIPSLLSGQFELSTSLIIYYLLVILFMGYGSLYVMKEMIVKYGDSRRTYVYTVSYGVLIFAGMVGGQFIIRSYPGLVFYEGTPYLNFIIGLSLLGVFLLITLFMKRWFFAVLLLLLSAPELIARFATDGASPMSDDYLLISGIILILVNLTITGILLYMNRKEDKKSET</sequence>
<feature type="transmembrane region" description="Helical" evidence="1">
    <location>
        <begin position="226"/>
        <end position="247"/>
    </location>
</feature>
<feature type="transmembrane region" description="Helical" evidence="1">
    <location>
        <begin position="136"/>
        <end position="158"/>
    </location>
</feature>
<accession>A0A6N8TZT7</accession>
<keyword evidence="1" id="KW-1133">Transmembrane helix</keyword>
<proteinExistence type="predicted"/>
<dbReference type="SUPFAM" id="SSF158560">
    <property type="entry name" value="BH3980-like"/>
    <property type="match status" value="1"/>
</dbReference>
<name>A0A6N8TZT7_9STAP</name>
<dbReference type="EMBL" id="WUUK01000003">
    <property type="protein sequence ID" value="MXQ51518.1"/>
    <property type="molecule type" value="Genomic_DNA"/>
</dbReference>
<dbReference type="OrthoDB" id="1750748at2"/>
<comment type="caution">
    <text evidence="2">The sequence shown here is derived from an EMBL/GenBank/DDBJ whole genome shotgun (WGS) entry which is preliminary data.</text>
</comment>
<feature type="transmembrane region" description="Helical" evidence="1">
    <location>
        <begin position="195"/>
        <end position="214"/>
    </location>
</feature>
<organism evidence="2 3">
    <name type="scientific">Salinicoccus hispanicus</name>
    <dbReference type="NCBI Taxonomy" id="157225"/>
    <lineage>
        <taxon>Bacteria</taxon>
        <taxon>Bacillati</taxon>
        <taxon>Bacillota</taxon>
        <taxon>Bacilli</taxon>
        <taxon>Bacillales</taxon>
        <taxon>Staphylococcaceae</taxon>
        <taxon>Salinicoccus</taxon>
    </lineage>
</organism>
<evidence type="ECO:0000256" key="1">
    <source>
        <dbReference type="SAM" id="Phobius"/>
    </source>
</evidence>
<dbReference type="Proteomes" id="UP000436284">
    <property type="component" value="Unassembled WGS sequence"/>
</dbReference>
<protein>
    <recommendedName>
        <fullName evidence="4">DUF1129 family protein</fullName>
    </recommendedName>
</protein>
<evidence type="ECO:0000313" key="3">
    <source>
        <dbReference type="Proteomes" id="UP000436284"/>
    </source>
</evidence>
<keyword evidence="3" id="KW-1185">Reference proteome</keyword>
<dbReference type="RefSeq" id="WP_160656184.1">
    <property type="nucleotide sequence ID" value="NZ_JBHRWU010000001.1"/>
</dbReference>
<keyword evidence="1" id="KW-0472">Membrane</keyword>
<feature type="transmembrane region" description="Helical" evidence="1">
    <location>
        <begin position="80"/>
        <end position="98"/>
    </location>
</feature>
<feature type="transmembrane region" description="Helical" evidence="1">
    <location>
        <begin position="104"/>
        <end position="124"/>
    </location>
</feature>